<sequence>MTGEPSSWAFWGPLFGGQTDKYVVMCGCDDERNPLIVAWIDDDRRGSGRIHVGANHHWSETSYRGHVGYQVGHRACGRNIELNQDNTGGLIDAIHQWLTEVGPDRWTSVPHHADDSLIERRRVIPFDLLCRLNSERGKRRQTKTRR</sequence>
<protein>
    <submittedName>
        <fullName evidence="1">Uncharacterized protein</fullName>
    </submittedName>
</protein>
<proteinExistence type="predicted"/>
<keyword evidence="2" id="KW-1185">Reference proteome</keyword>
<evidence type="ECO:0000313" key="2">
    <source>
        <dbReference type="Proteomes" id="UP000193087"/>
    </source>
</evidence>
<dbReference type="GeneID" id="93494113"/>
<organism evidence="1 2">
    <name type="scientific">Mycobacterium riyadhense</name>
    <dbReference type="NCBI Taxonomy" id="486698"/>
    <lineage>
        <taxon>Bacteria</taxon>
        <taxon>Bacillati</taxon>
        <taxon>Actinomycetota</taxon>
        <taxon>Actinomycetes</taxon>
        <taxon>Mycobacteriales</taxon>
        <taxon>Mycobacteriaceae</taxon>
        <taxon>Mycobacterium</taxon>
    </lineage>
</organism>
<reference evidence="1 2" key="1">
    <citation type="submission" date="2016-01" db="EMBL/GenBank/DDBJ databases">
        <title>The new phylogeny of the genus Mycobacterium.</title>
        <authorList>
            <person name="Tarcisio F."/>
            <person name="Conor M."/>
            <person name="Antonella G."/>
            <person name="Elisabetta G."/>
            <person name="Giulia F.S."/>
            <person name="Sara T."/>
            <person name="Anna F."/>
            <person name="Clotilde B."/>
            <person name="Roberto B."/>
            <person name="Veronica D.S."/>
            <person name="Fabio R."/>
            <person name="Monica P."/>
            <person name="Olivier J."/>
            <person name="Enrico T."/>
            <person name="Nicola S."/>
        </authorList>
    </citation>
    <scope>NUCLEOTIDE SEQUENCE [LARGE SCALE GENOMIC DNA]</scope>
    <source>
        <strain evidence="1 2">DSM 45176</strain>
    </source>
</reference>
<comment type="caution">
    <text evidence="1">The sequence shown here is derived from an EMBL/GenBank/DDBJ whole genome shotgun (WGS) entry which is preliminary data.</text>
</comment>
<dbReference type="AlphaFoldDB" id="A0A1X2DG44"/>
<dbReference type="RefSeq" id="WP_085248768.1">
    <property type="nucleotide sequence ID" value="NZ_CAJMWJ010000001.1"/>
</dbReference>
<name>A0A1X2DG44_9MYCO</name>
<dbReference type="OrthoDB" id="9985562at2"/>
<accession>A0A1X2DG44</accession>
<dbReference type="EMBL" id="LQPQ01000009">
    <property type="protein sequence ID" value="ORW87195.1"/>
    <property type="molecule type" value="Genomic_DNA"/>
</dbReference>
<dbReference type="STRING" id="486698.AWC22_09525"/>
<evidence type="ECO:0000313" key="1">
    <source>
        <dbReference type="EMBL" id="ORW87195.1"/>
    </source>
</evidence>
<gene>
    <name evidence="1" type="ORF">AWC22_09525</name>
</gene>
<dbReference type="Proteomes" id="UP000193087">
    <property type="component" value="Unassembled WGS sequence"/>
</dbReference>